<sequence length="178" mass="18488">MSSHRCFATVLIAAGAVVAACSDSSPPPSSTSSSDATEYGSAPGQPPPVGEESAPGAPPQHGSREAAGTPGRIPHFEFDGQPFYEVKGAIDRVIAERGCADHKVCLKAIPRADPKHRRAGAEGNCLIVEFPPEGKQVPYGSQIVFLVNRLPCTKAKPPTEESTPTTTSKRGTTSSPAP</sequence>
<organism evidence="3 4">
    <name type="scientific">Amycolatopsis minnesotensis</name>
    <dbReference type="NCBI Taxonomy" id="337894"/>
    <lineage>
        <taxon>Bacteria</taxon>
        <taxon>Bacillati</taxon>
        <taxon>Actinomycetota</taxon>
        <taxon>Actinomycetes</taxon>
        <taxon>Pseudonocardiales</taxon>
        <taxon>Pseudonocardiaceae</taxon>
        <taxon>Amycolatopsis</taxon>
    </lineage>
</organism>
<feature type="region of interest" description="Disordered" evidence="1">
    <location>
        <begin position="153"/>
        <end position="178"/>
    </location>
</feature>
<feature type="signal peptide" evidence="2">
    <location>
        <begin position="1"/>
        <end position="19"/>
    </location>
</feature>
<keyword evidence="4" id="KW-1185">Reference proteome</keyword>
<evidence type="ECO:0000313" key="3">
    <source>
        <dbReference type="EMBL" id="GAA1960762.1"/>
    </source>
</evidence>
<proteinExistence type="predicted"/>
<accession>A0ABN2QZ34</accession>
<evidence type="ECO:0000256" key="1">
    <source>
        <dbReference type="SAM" id="MobiDB-lite"/>
    </source>
</evidence>
<gene>
    <name evidence="3" type="ORF">GCM10009754_34270</name>
</gene>
<evidence type="ECO:0000256" key="2">
    <source>
        <dbReference type="SAM" id="SignalP"/>
    </source>
</evidence>
<evidence type="ECO:0000313" key="4">
    <source>
        <dbReference type="Proteomes" id="UP001501116"/>
    </source>
</evidence>
<feature type="region of interest" description="Disordered" evidence="1">
    <location>
        <begin position="21"/>
        <end position="75"/>
    </location>
</feature>
<comment type="caution">
    <text evidence="3">The sequence shown here is derived from an EMBL/GenBank/DDBJ whole genome shotgun (WGS) entry which is preliminary data.</text>
</comment>
<name>A0ABN2QZ34_9PSEU</name>
<dbReference type="PROSITE" id="PS51257">
    <property type="entry name" value="PROKAR_LIPOPROTEIN"/>
    <property type="match status" value="1"/>
</dbReference>
<dbReference type="EMBL" id="BAAANN010000012">
    <property type="protein sequence ID" value="GAA1960762.1"/>
    <property type="molecule type" value="Genomic_DNA"/>
</dbReference>
<reference evidence="3 4" key="1">
    <citation type="journal article" date="2019" name="Int. J. Syst. Evol. Microbiol.">
        <title>The Global Catalogue of Microorganisms (GCM) 10K type strain sequencing project: providing services to taxonomists for standard genome sequencing and annotation.</title>
        <authorList>
            <consortium name="The Broad Institute Genomics Platform"/>
            <consortium name="The Broad Institute Genome Sequencing Center for Infectious Disease"/>
            <person name="Wu L."/>
            <person name="Ma J."/>
        </authorList>
    </citation>
    <scope>NUCLEOTIDE SEQUENCE [LARGE SCALE GENOMIC DNA]</scope>
    <source>
        <strain evidence="3 4">JCM 14545</strain>
    </source>
</reference>
<dbReference type="RefSeq" id="WP_344419009.1">
    <property type="nucleotide sequence ID" value="NZ_BAAANN010000012.1"/>
</dbReference>
<protein>
    <recommendedName>
        <fullName evidence="5">PASTA domain-containing protein</fullName>
    </recommendedName>
</protein>
<keyword evidence="2" id="KW-0732">Signal</keyword>
<dbReference type="Proteomes" id="UP001501116">
    <property type="component" value="Unassembled WGS sequence"/>
</dbReference>
<evidence type="ECO:0008006" key="5">
    <source>
        <dbReference type="Google" id="ProtNLM"/>
    </source>
</evidence>
<feature type="chain" id="PRO_5046025064" description="PASTA domain-containing protein" evidence="2">
    <location>
        <begin position="20"/>
        <end position="178"/>
    </location>
</feature>